<keyword evidence="1" id="KW-1133">Transmembrane helix</keyword>
<dbReference type="OrthoDB" id="1925699at2759"/>
<dbReference type="InterPro" id="IPR006616">
    <property type="entry name" value="DM9_repeat"/>
</dbReference>
<dbReference type="PANTHER" id="PTHR31649">
    <property type="entry name" value="AGAP009604-PA"/>
    <property type="match status" value="1"/>
</dbReference>
<proteinExistence type="predicted"/>
<dbReference type="Pfam" id="PF11901">
    <property type="entry name" value="DM9"/>
    <property type="match status" value="1"/>
</dbReference>
<dbReference type="Proteomes" id="UP000198287">
    <property type="component" value="Unassembled WGS sequence"/>
</dbReference>
<evidence type="ECO:0000313" key="3">
    <source>
        <dbReference type="Proteomes" id="UP000198287"/>
    </source>
</evidence>
<name>A0A226D638_FOLCA</name>
<keyword evidence="1" id="KW-0812">Transmembrane</keyword>
<sequence length="510" mass="57084">MSMFGLSLVKPCMPPLVSMAILQCGDKWDKDDYSFSVVALFSGIYEAFTWWVVFSVVSIPLAVALIYPAEVMKIWLQQVKRGVLTDKNSTRITDYRTVQWLSNLRNCAFEYPSLVQMVGGIIVGETASLYVLLTSTKILPLPVLAFFVIVAVDLFVVIHVIFHSLSDLFEVSVGFLDEMKLYHKFGNRKWFKKFLKSCPPLKLTIGDGQYFDRMTALGIWQYFENPIPLSALRSWEKFFEEQFESPEITPETNIAPSPTPILPQPAIPAAPVVPQIVAVDVSAGFETSAIPLHKEVEEKGRKNVTESYPSPLAVVEAVQFDSAINARDKLRRMQESGQDEMCPTWVPGSYGDIPLGAYVSGYENKGLHDGKKVFVARAVFNQSLIPGKVVTGHLAAYVGYGPWEMSLFNYEVLVSSANYLEWIGYNLMQNKSLSNTPLIGGWDDNGDPILIGRASFVDPDIWSSEQNLEVGAFYPGRAELEITYKYRSYIKTSDIEILSVLTKFGCGKDQ</sequence>
<comment type="caution">
    <text evidence="2">The sequence shown here is derived from an EMBL/GenBank/DDBJ whole genome shotgun (WGS) entry which is preliminary data.</text>
</comment>
<dbReference type="PANTHER" id="PTHR31649:SF1">
    <property type="entry name" value="FARNESOIC ACID O-METHYL TRANSFERASE DOMAIN-CONTAINING PROTEIN"/>
    <property type="match status" value="1"/>
</dbReference>
<accession>A0A226D638</accession>
<reference evidence="2 3" key="1">
    <citation type="submission" date="2015-12" db="EMBL/GenBank/DDBJ databases">
        <title>The genome of Folsomia candida.</title>
        <authorList>
            <person name="Faddeeva A."/>
            <person name="Derks M.F."/>
            <person name="Anvar Y."/>
            <person name="Smit S."/>
            <person name="Van Straalen N."/>
            <person name="Roelofs D."/>
        </authorList>
    </citation>
    <scope>NUCLEOTIDE SEQUENCE [LARGE SCALE GENOMIC DNA]</scope>
    <source>
        <strain evidence="2 3">VU population</strain>
        <tissue evidence="2">Whole body</tissue>
    </source>
</reference>
<dbReference type="SMART" id="SM00696">
    <property type="entry name" value="DM9"/>
    <property type="match status" value="1"/>
</dbReference>
<gene>
    <name evidence="2" type="ORF">Fcan01_24982</name>
</gene>
<evidence type="ECO:0000256" key="1">
    <source>
        <dbReference type="SAM" id="Phobius"/>
    </source>
</evidence>
<dbReference type="AlphaFoldDB" id="A0A226D638"/>
<dbReference type="EMBL" id="LNIX01000034">
    <property type="protein sequence ID" value="OXA40328.1"/>
    <property type="molecule type" value="Genomic_DNA"/>
</dbReference>
<protein>
    <submittedName>
        <fullName evidence="2">Uncharacterized protein</fullName>
    </submittedName>
</protein>
<keyword evidence="3" id="KW-1185">Reference proteome</keyword>
<feature type="transmembrane region" description="Helical" evidence="1">
    <location>
        <begin position="139"/>
        <end position="162"/>
    </location>
</feature>
<feature type="transmembrane region" description="Helical" evidence="1">
    <location>
        <begin position="48"/>
        <end position="67"/>
    </location>
</feature>
<evidence type="ECO:0000313" key="2">
    <source>
        <dbReference type="EMBL" id="OXA40328.1"/>
    </source>
</evidence>
<organism evidence="2 3">
    <name type="scientific">Folsomia candida</name>
    <name type="common">Springtail</name>
    <dbReference type="NCBI Taxonomy" id="158441"/>
    <lineage>
        <taxon>Eukaryota</taxon>
        <taxon>Metazoa</taxon>
        <taxon>Ecdysozoa</taxon>
        <taxon>Arthropoda</taxon>
        <taxon>Hexapoda</taxon>
        <taxon>Collembola</taxon>
        <taxon>Entomobryomorpha</taxon>
        <taxon>Isotomoidea</taxon>
        <taxon>Isotomidae</taxon>
        <taxon>Proisotominae</taxon>
        <taxon>Folsomia</taxon>
    </lineage>
</organism>
<keyword evidence="1" id="KW-0472">Membrane</keyword>